<feature type="region of interest" description="Disordered" evidence="1">
    <location>
        <begin position="137"/>
        <end position="160"/>
    </location>
</feature>
<dbReference type="Proteomes" id="UP000011777">
    <property type="component" value="Unassembled WGS sequence"/>
</dbReference>
<accession>M3HSJ8</accession>
<gene>
    <name evidence="2" type="ORF">G210_2287</name>
</gene>
<comment type="caution">
    <text evidence="2">The sequence shown here is derived from an EMBL/GenBank/DDBJ whole genome shotgun (WGS) entry which is preliminary data.</text>
</comment>
<evidence type="ECO:0000256" key="1">
    <source>
        <dbReference type="SAM" id="MobiDB-lite"/>
    </source>
</evidence>
<proteinExistence type="predicted"/>
<dbReference type="HOGENOM" id="CLU_1288750_0_0_1"/>
<evidence type="ECO:0000313" key="3">
    <source>
        <dbReference type="Proteomes" id="UP000011777"/>
    </source>
</evidence>
<dbReference type="OMA" id="FRMTIDM"/>
<protein>
    <submittedName>
        <fullName evidence="2">Uncharacterized protein</fullName>
    </submittedName>
</protein>
<name>M3HSJ8_CANMX</name>
<evidence type="ECO:0000313" key="2">
    <source>
        <dbReference type="EMBL" id="EMG50547.1"/>
    </source>
</evidence>
<dbReference type="OrthoDB" id="4021735at2759"/>
<feature type="compositionally biased region" description="Acidic residues" evidence="1">
    <location>
        <begin position="142"/>
        <end position="160"/>
    </location>
</feature>
<dbReference type="AlphaFoldDB" id="M3HSJ8"/>
<sequence>MVWTDTHTANKEIHLIQQLRQLISTTELSNNFTAIQRHELVKLFQITIDMINSIPKDYNHYLRNDLLIKYTKLVNSYQKLVDANLPSQLHPASTPISSNTSRKYGIFQDRVSNLSPSISTNSVYEIGSNRQFMELSSKPVQEDDGDSSASSEFEEEEGEVSQDMIYNHSVSFTSPQKPLSLPSIFLNNKLSAPNLRSLNHKNQPQINSSFYSLQ</sequence>
<keyword evidence="3" id="KW-1185">Reference proteome</keyword>
<organism evidence="2 3">
    <name type="scientific">Candida maltosa (strain Xu316)</name>
    <name type="common">Yeast</name>
    <dbReference type="NCBI Taxonomy" id="1245528"/>
    <lineage>
        <taxon>Eukaryota</taxon>
        <taxon>Fungi</taxon>
        <taxon>Dikarya</taxon>
        <taxon>Ascomycota</taxon>
        <taxon>Saccharomycotina</taxon>
        <taxon>Pichiomycetes</taxon>
        <taxon>Debaryomycetaceae</taxon>
        <taxon>Candida/Lodderomyces clade</taxon>
        <taxon>Candida</taxon>
    </lineage>
</organism>
<dbReference type="EMBL" id="AOGT01000186">
    <property type="protein sequence ID" value="EMG50547.1"/>
    <property type="molecule type" value="Genomic_DNA"/>
</dbReference>
<reference evidence="2 3" key="1">
    <citation type="submission" date="2013-02" db="EMBL/GenBank/DDBJ databases">
        <title>Genome sequence of Candida maltosa Xu316, a potential industrial strain for xylitol and ethanol production.</title>
        <authorList>
            <person name="Yu J."/>
            <person name="Wang Q."/>
            <person name="Geng X."/>
            <person name="Bao W."/>
            <person name="He P."/>
            <person name="Cai J."/>
        </authorList>
    </citation>
    <scope>NUCLEOTIDE SEQUENCE [LARGE SCALE GENOMIC DNA]</scope>
    <source>
        <strain evidence="3">Xu316</strain>
    </source>
</reference>